<feature type="transmembrane region" description="Helical" evidence="1">
    <location>
        <begin position="245"/>
        <end position="266"/>
    </location>
</feature>
<evidence type="ECO:0000256" key="1">
    <source>
        <dbReference type="SAM" id="Phobius"/>
    </source>
</evidence>
<dbReference type="AlphaFoldDB" id="A0A6A6DEH3"/>
<reference evidence="2" key="1">
    <citation type="journal article" date="2020" name="Stud. Mycol.">
        <title>101 Dothideomycetes genomes: a test case for predicting lifestyles and emergence of pathogens.</title>
        <authorList>
            <person name="Haridas S."/>
            <person name="Albert R."/>
            <person name="Binder M."/>
            <person name="Bloem J."/>
            <person name="Labutti K."/>
            <person name="Salamov A."/>
            <person name="Andreopoulos B."/>
            <person name="Baker S."/>
            <person name="Barry K."/>
            <person name="Bills G."/>
            <person name="Bluhm B."/>
            <person name="Cannon C."/>
            <person name="Castanera R."/>
            <person name="Culley D."/>
            <person name="Daum C."/>
            <person name="Ezra D."/>
            <person name="Gonzalez J."/>
            <person name="Henrissat B."/>
            <person name="Kuo A."/>
            <person name="Liang C."/>
            <person name="Lipzen A."/>
            <person name="Lutzoni F."/>
            <person name="Magnuson J."/>
            <person name="Mondo S."/>
            <person name="Nolan M."/>
            <person name="Ohm R."/>
            <person name="Pangilinan J."/>
            <person name="Park H.-J."/>
            <person name="Ramirez L."/>
            <person name="Alfaro M."/>
            <person name="Sun H."/>
            <person name="Tritt A."/>
            <person name="Yoshinaga Y."/>
            <person name="Zwiers L.-H."/>
            <person name="Turgeon B."/>
            <person name="Goodwin S."/>
            <person name="Spatafora J."/>
            <person name="Crous P."/>
            <person name="Grigoriev I."/>
        </authorList>
    </citation>
    <scope>NUCLEOTIDE SEQUENCE</scope>
    <source>
        <strain evidence="2">CBS 207.26</strain>
    </source>
</reference>
<evidence type="ECO:0000313" key="3">
    <source>
        <dbReference type="Proteomes" id="UP000800200"/>
    </source>
</evidence>
<name>A0A6A6DEH3_9PEZI</name>
<dbReference type="Proteomes" id="UP000800200">
    <property type="component" value="Unassembled WGS sequence"/>
</dbReference>
<keyword evidence="1" id="KW-0472">Membrane</keyword>
<protein>
    <submittedName>
        <fullName evidence="2">Uncharacterized protein</fullName>
    </submittedName>
</protein>
<proteinExistence type="predicted"/>
<sequence length="281" mass="32514">MEDGFGWSFLLGCSARTSKRLRVALEDGVFDFPAESFDTIPIARQRLSEFWKDDQYVHKHGGEIGKIFRYLIHGPKIFTPPYPQGNHHNEVRVDYAIYKFSIETQWSDLRKGVRSRILQWRDKEYSDVFHDIALLAREAGDAKMRTFSMELIEDHLKASVPSFKCCGAGFIQRGVCVLPRRMWRNGIDNGRPYQLRPGEMTHSPINNKIKLKRQIVLLLLPSLSSFLALTFIVQAKIWNIREMRAVHWSTIIVVFSTCVCTFSAWVTTICSRKYAHETVLV</sequence>
<gene>
    <name evidence="2" type="ORF">K469DRAFT_357283</name>
</gene>
<keyword evidence="3" id="KW-1185">Reference proteome</keyword>
<organism evidence="2 3">
    <name type="scientific">Zopfia rhizophila CBS 207.26</name>
    <dbReference type="NCBI Taxonomy" id="1314779"/>
    <lineage>
        <taxon>Eukaryota</taxon>
        <taxon>Fungi</taxon>
        <taxon>Dikarya</taxon>
        <taxon>Ascomycota</taxon>
        <taxon>Pezizomycotina</taxon>
        <taxon>Dothideomycetes</taxon>
        <taxon>Dothideomycetes incertae sedis</taxon>
        <taxon>Zopfiaceae</taxon>
        <taxon>Zopfia</taxon>
    </lineage>
</organism>
<keyword evidence="1" id="KW-1133">Transmembrane helix</keyword>
<evidence type="ECO:0000313" key="2">
    <source>
        <dbReference type="EMBL" id="KAF2177535.1"/>
    </source>
</evidence>
<dbReference type="EMBL" id="ML994687">
    <property type="protein sequence ID" value="KAF2177535.1"/>
    <property type="molecule type" value="Genomic_DNA"/>
</dbReference>
<feature type="transmembrane region" description="Helical" evidence="1">
    <location>
        <begin position="215"/>
        <end position="233"/>
    </location>
</feature>
<keyword evidence="1" id="KW-0812">Transmembrane</keyword>
<accession>A0A6A6DEH3</accession>